<feature type="transmembrane region" description="Helical" evidence="6">
    <location>
        <begin position="1368"/>
        <end position="1397"/>
    </location>
</feature>
<sequence>MKKKSKMFLIIKSGFKTNIKNLGHLLVLSFLVTVAVLTGMSIFVVQNRVDKSYTDLLNKSVQHDFIVDEANSARISFDEHNWIGGEDIDKFSNQDLYSQYLINSLSRKGIKNSQGIVTGDSYFSWSRTEGRTFSSVKLNNNDLSIKALTKTSIVDERFEETKEEKVMVDKIILEDETKDKYFSSDTKLASREVIIQSSFAKKNNIKRGDIIRLTSDVYGSELLVKKNINNLTFGNDVSINDSKLGIEASEYKDQVWFQVIGFGASADFVYPVTEVNSSIPSTKRNLVVYVAPSIFGLSKVNVKSEYGSKMQLYLYNIASSKLNPESEKDREVYFSGKFKNKSNNSESYLRAFNQEWINYGNLNIKNTKLFYSLRDTEYKYYFRTATYRQVIWVYWMFSAFLLILLVLISFFIIILIIKKQIEETRTKLGTFKSLGYSDFSLLMFFISPSIVISFFGSIFAYILTLSLQNQIVNFFATYFNIHFLKFNPVVGESILIFAFVLFILMSLTLLIAYLVIKESALKLLAGNLAKTNSKVGRGFKYLFKNSNPTVKLHSALLMSSTGKIFATSATLFVSISLISSAVIVPIVLQKNNTASFTGLNYNDIVEFNEPISNNPSTFLKTYNPNKKDNWTYKQENNVTDISEATNSKQKYQTAYPLKLKDSKTEYSYDTEKIIKDLMNNDISSNFYSYNIPVIGNNFDLYKEITKNNYSNWKNMSLEYLRKLDEVTIPSRDTQGVPYNAIVSIINQWTDFSNLVDSIEKVAIKSIKQNIDDNKENVVEISKELQNFYKKYVNALPLNVTKKYLTGSENKLNIEEIKKINFDNQLFATSTNNIYSEQNVKTPFKLAAKGNNRLFYGYDKNSTDANSKWNSKVLEFANKNFELQSKKVFFKEKDVNAIDLETVDWTTEEFKIFNTNLILWYWINFESKIGTMLIEATYQQANSVAQQSIKKALLEGTNYNITTNIVPYNKENDELGTMINGTYFSNSKLQNIKIYGINKGSKAVNLLDRSGNDLSQNLFKRLTNDYKQYTPIVVNATIAEKLNLKAKDVIDISILKKELVDKENKAIELDKVEMGIKSKYNYVTQTSNDYISEHKKNYFAYNDSNRSWNSESTISVAKINGYNVASNTLAGISQKTDIQKAADSSEIKKAQTGENKKFVIAGITQNYGDSKAWVSNDNANKILGYDKVKKYFFNNFFLNEWRDGNALKNFYDQSIMSKISKTQWEGFINYYNNFLLVKWASGGNDRFITGADNPYDEYINMFLKLSDDYDNPNGFKYASKYLWQLFENQYPIFNYKYSIRDDYNDQIINTSKTQPFGDYGTIGMMGKSNLETDDTGTSKITYIQGYGENGLKKVDSLKFKRQLLAQVQAIIGIIIYLVTAIALIISVSIIVITTVLIIGENTQFIATMKILGYSDKYIMSQIIAIYILPIFLMFIFGFVTAWFAIGRVIKYISSNYSFAIPYQFLGWEPFAVLSILILMYLITILISYKQFSKIRAVDSLAINN</sequence>
<accession>A0A2K8SE23</accession>
<feature type="transmembrane region" description="Helical" evidence="6">
    <location>
        <begin position="21"/>
        <end position="45"/>
    </location>
</feature>
<feature type="transmembrane region" description="Helical" evidence="6">
    <location>
        <begin position="494"/>
        <end position="516"/>
    </location>
</feature>
<feature type="transmembrane region" description="Helical" evidence="6">
    <location>
        <begin position="392"/>
        <end position="417"/>
    </location>
</feature>
<organism evidence="8 9">
    <name type="scientific">Spiroplasma floricola 23-6</name>
    <dbReference type="NCBI Taxonomy" id="1336749"/>
    <lineage>
        <taxon>Bacteria</taxon>
        <taxon>Bacillati</taxon>
        <taxon>Mycoplasmatota</taxon>
        <taxon>Mollicutes</taxon>
        <taxon>Entomoplasmatales</taxon>
        <taxon>Spiroplasmataceae</taxon>
        <taxon>Spiroplasma</taxon>
    </lineage>
</organism>
<comment type="subcellular location">
    <subcellularLocation>
        <location evidence="1">Cell membrane</location>
        <topology evidence="1">Multi-pass membrane protein</topology>
    </subcellularLocation>
</comment>
<keyword evidence="3 6" id="KW-0812">Transmembrane</keyword>
<evidence type="ECO:0000259" key="7">
    <source>
        <dbReference type="Pfam" id="PF02687"/>
    </source>
</evidence>
<feature type="domain" description="ABC3 transporter permease C-terminal" evidence="7">
    <location>
        <begin position="400"/>
        <end position="517"/>
    </location>
</feature>
<dbReference type="Pfam" id="PF02687">
    <property type="entry name" value="FtsX"/>
    <property type="match status" value="2"/>
</dbReference>
<feature type="transmembrane region" description="Helical" evidence="6">
    <location>
        <begin position="438"/>
        <end position="463"/>
    </location>
</feature>
<feature type="transmembrane region" description="Helical" evidence="6">
    <location>
        <begin position="1417"/>
        <end position="1444"/>
    </location>
</feature>
<evidence type="ECO:0000256" key="6">
    <source>
        <dbReference type="SAM" id="Phobius"/>
    </source>
</evidence>
<evidence type="ECO:0000313" key="8">
    <source>
        <dbReference type="EMBL" id="AUB31714.1"/>
    </source>
</evidence>
<keyword evidence="2" id="KW-1003">Cell membrane</keyword>
<dbReference type="EMBL" id="CP025057">
    <property type="protein sequence ID" value="AUB31714.1"/>
    <property type="molecule type" value="Genomic_DNA"/>
</dbReference>
<keyword evidence="9" id="KW-1185">Reference proteome</keyword>
<evidence type="ECO:0000256" key="2">
    <source>
        <dbReference type="ARBA" id="ARBA00022475"/>
    </source>
</evidence>
<evidence type="ECO:0000313" key="9">
    <source>
        <dbReference type="Proteomes" id="UP000231823"/>
    </source>
</evidence>
<dbReference type="PANTHER" id="PTHR30287">
    <property type="entry name" value="MEMBRANE COMPONENT OF PREDICTED ABC SUPERFAMILY METABOLITE UPTAKE TRANSPORTER"/>
    <property type="match status" value="1"/>
</dbReference>
<evidence type="ECO:0000256" key="4">
    <source>
        <dbReference type="ARBA" id="ARBA00022989"/>
    </source>
</evidence>
<dbReference type="InterPro" id="IPR003838">
    <property type="entry name" value="ABC3_permease_C"/>
</dbReference>
<dbReference type="PANTHER" id="PTHR30287:SF2">
    <property type="entry name" value="BLL1001 PROTEIN"/>
    <property type="match status" value="1"/>
</dbReference>
<protein>
    <submittedName>
        <fullName evidence="8">ABC transporter permease</fullName>
    </submittedName>
</protein>
<feature type="transmembrane region" description="Helical" evidence="6">
    <location>
        <begin position="1464"/>
        <end position="1485"/>
    </location>
</feature>
<proteinExistence type="predicted"/>
<dbReference type="InterPro" id="IPR038766">
    <property type="entry name" value="Membrane_comp_ABC_pdt"/>
</dbReference>
<evidence type="ECO:0000256" key="1">
    <source>
        <dbReference type="ARBA" id="ARBA00004651"/>
    </source>
</evidence>
<evidence type="ECO:0000256" key="5">
    <source>
        <dbReference type="ARBA" id="ARBA00023136"/>
    </source>
</evidence>
<feature type="transmembrane region" description="Helical" evidence="6">
    <location>
        <begin position="564"/>
        <end position="588"/>
    </location>
</feature>
<keyword evidence="5 6" id="KW-0472">Membrane</keyword>
<dbReference type="RefSeq" id="WP_100916689.1">
    <property type="nucleotide sequence ID" value="NZ_CP025057.1"/>
</dbReference>
<evidence type="ECO:0000256" key="3">
    <source>
        <dbReference type="ARBA" id="ARBA00022692"/>
    </source>
</evidence>
<dbReference type="GO" id="GO:0005886">
    <property type="term" value="C:plasma membrane"/>
    <property type="evidence" value="ECO:0007669"/>
    <property type="project" value="UniProtKB-SubCell"/>
</dbReference>
<dbReference type="KEGG" id="sfz:SFLOR_v1c06640"/>
<dbReference type="Proteomes" id="UP000231823">
    <property type="component" value="Chromosome"/>
</dbReference>
<dbReference type="OrthoDB" id="393409at2"/>
<feature type="domain" description="ABC3 transporter permease C-terminal" evidence="7">
    <location>
        <begin position="1376"/>
        <end position="1493"/>
    </location>
</feature>
<keyword evidence="4 6" id="KW-1133">Transmembrane helix</keyword>
<reference evidence="8 9" key="1">
    <citation type="submission" date="2017-12" db="EMBL/GenBank/DDBJ databases">
        <title>Complete genome sequence of Spiroplasma floricola 23-6 (ATCC 29989).</title>
        <authorList>
            <person name="Tsai Y.-M."/>
            <person name="Wu P.-S."/>
            <person name="Lo W.-S."/>
            <person name="Kuo C.-H."/>
        </authorList>
    </citation>
    <scope>NUCLEOTIDE SEQUENCE [LARGE SCALE GENOMIC DNA]</scope>
    <source>
        <strain evidence="8 9">23-6</strain>
    </source>
</reference>
<gene>
    <name evidence="8" type="ORF">SFLOR_v1c06640</name>
</gene>
<name>A0A2K8SE23_9MOLU</name>